<protein>
    <recommendedName>
        <fullName evidence="3">F-box domain-containing protein</fullName>
    </recommendedName>
</protein>
<reference evidence="1 2" key="1">
    <citation type="submission" date="2018-11" db="EMBL/GenBank/DDBJ databases">
        <authorList>
            <consortium name="Pathogen Informatics"/>
        </authorList>
    </citation>
    <scope>NUCLEOTIDE SEQUENCE [LARGE SCALE GENOMIC DNA]</scope>
</reference>
<dbReference type="OrthoDB" id="6262490at2759"/>
<dbReference type="InterPro" id="IPR032675">
    <property type="entry name" value="LRR_dom_sf"/>
</dbReference>
<accession>A0A3P7LR70</accession>
<dbReference type="Gene3D" id="3.80.10.10">
    <property type="entry name" value="Ribonuclease Inhibitor"/>
    <property type="match status" value="1"/>
</dbReference>
<name>A0A3P7LR70_DIBLA</name>
<proteinExistence type="predicted"/>
<evidence type="ECO:0000313" key="1">
    <source>
        <dbReference type="EMBL" id="VDN13503.1"/>
    </source>
</evidence>
<dbReference type="SUPFAM" id="SSF52047">
    <property type="entry name" value="RNI-like"/>
    <property type="match status" value="1"/>
</dbReference>
<evidence type="ECO:0008006" key="3">
    <source>
        <dbReference type="Google" id="ProtNLM"/>
    </source>
</evidence>
<keyword evidence="2" id="KW-1185">Reference proteome</keyword>
<dbReference type="AlphaFoldDB" id="A0A3P7LR70"/>
<sequence>MSRAERHQMMPCLKEVMLDVFCWSRSHRRIGTRLAALSEYTIYLCDEGVSTRAKRGHTPDKPIIFPVVAVETDKFAFYGGKLSNLSVFMNADAVTKCPPAGVAVTPIEVELAQSPNRVCCLGLCSRFADTMGQARDFISHCQKMALVCREKLTSLLWLAGHNLEFVAMNHQILAACSVDPVLQQICAQSRDAYPSVRCLHIVGTIYAVTLPEGSQLWASLRYICGLFPRLERLRVSFMFGLDAADLRLAIAQCPRLQILYLHRVPIHLNDFQEALLSILSTSKHLVTLSLILGQIPIGGEIRSWTRAFHSKTLRYLHLELCSGGEVFAREVLAIAQQIPTLLWVVVKCNDSHVIVANRTQAHETPVLKEYLRLDTLDLPVICPQLFDLLWFQKSSVSYYQFPNYSPHHFGQIIKPGCRDQATKKAV</sequence>
<dbReference type="Proteomes" id="UP000281553">
    <property type="component" value="Unassembled WGS sequence"/>
</dbReference>
<dbReference type="EMBL" id="UYRU01056572">
    <property type="protein sequence ID" value="VDN13503.1"/>
    <property type="molecule type" value="Genomic_DNA"/>
</dbReference>
<organism evidence="1 2">
    <name type="scientific">Dibothriocephalus latus</name>
    <name type="common">Fish tapeworm</name>
    <name type="synonym">Diphyllobothrium latum</name>
    <dbReference type="NCBI Taxonomy" id="60516"/>
    <lineage>
        <taxon>Eukaryota</taxon>
        <taxon>Metazoa</taxon>
        <taxon>Spiralia</taxon>
        <taxon>Lophotrochozoa</taxon>
        <taxon>Platyhelminthes</taxon>
        <taxon>Cestoda</taxon>
        <taxon>Eucestoda</taxon>
        <taxon>Diphyllobothriidea</taxon>
        <taxon>Diphyllobothriidae</taxon>
        <taxon>Dibothriocephalus</taxon>
    </lineage>
</organism>
<gene>
    <name evidence="1" type="ORF">DILT_LOCUS9334</name>
</gene>
<evidence type="ECO:0000313" key="2">
    <source>
        <dbReference type="Proteomes" id="UP000281553"/>
    </source>
</evidence>